<feature type="domain" description="PX" evidence="21">
    <location>
        <begin position="31"/>
        <end position="159"/>
    </location>
</feature>
<dbReference type="Pfam" id="PF00787">
    <property type="entry name" value="PX"/>
    <property type="match status" value="1"/>
</dbReference>
<evidence type="ECO:0000256" key="1">
    <source>
        <dbReference type="ARBA" id="ARBA00004148"/>
    </source>
</evidence>
<evidence type="ECO:0000256" key="13">
    <source>
        <dbReference type="ARBA" id="ARBA00022927"/>
    </source>
</evidence>
<dbReference type="GO" id="GO:0030904">
    <property type="term" value="C:retromer complex"/>
    <property type="evidence" value="ECO:0007669"/>
    <property type="project" value="TreeGrafter"/>
</dbReference>
<dbReference type="SMART" id="SM00312">
    <property type="entry name" value="PX"/>
    <property type="match status" value="1"/>
</dbReference>
<organism evidence="22 23">
    <name type="scientific">Lachancea dasiensis</name>
    <dbReference type="NCBI Taxonomy" id="1072105"/>
    <lineage>
        <taxon>Eukaryota</taxon>
        <taxon>Fungi</taxon>
        <taxon>Dikarya</taxon>
        <taxon>Ascomycota</taxon>
        <taxon>Saccharomycotina</taxon>
        <taxon>Saccharomycetes</taxon>
        <taxon>Saccharomycetales</taxon>
        <taxon>Saccharomycetaceae</taxon>
        <taxon>Lachancea</taxon>
    </lineage>
</organism>
<comment type="similarity">
    <text evidence="7">Belongs to the sorting nexin family.</text>
</comment>
<evidence type="ECO:0000256" key="19">
    <source>
        <dbReference type="ARBA" id="ARBA00033774"/>
    </source>
</evidence>
<protein>
    <recommendedName>
        <fullName evidence="19">Endosomal/vacuolar adapter protein YPT35</fullName>
    </recommendedName>
    <alternativeName>
        <fullName evidence="20">PX domain-containing protein YPT35</fullName>
    </alternativeName>
    <alternativeName>
        <fullName evidence="8">Sorting nexin-3</fullName>
    </alternativeName>
</protein>
<keyword evidence="12" id="KW-0967">Endosome</keyword>
<comment type="similarity">
    <text evidence="6">Belongs to the YPT35 family.</text>
</comment>
<dbReference type="GO" id="GO:0071561">
    <property type="term" value="C:nucleus-vacuole junction"/>
    <property type="evidence" value="ECO:0007669"/>
    <property type="project" value="EnsemblFungi"/>
</dbReference>
<evidence type="ECO:0000256" key="17">
    <source>
        <dbReference type="ARBA" id="ARBA00025533"/>
    </source>
</evidence>
<dbReference type="GO" id="GO:0034499">
    <property type="term" value="P:late endosome to Golgi transport"/>
    <property type="evidence" value="ECO:0007669"/>
    <property type="project" value="TreeGrafter"/>
</dbReference>
<keyword evidence="10" id="KW-0963">Cytoplasm</keyword>
<keyword evidence="11" id="KW-0926">Vacuole</keyword>
<evidence type="ECO:0000256" key="14">
    <source>
        <dbReference type="ARBA" id="ARBA00023034"/>
    </source>
</evidence>
<dbReference type="PROSITE" id="PS50195">
    <property type="entry name" value="PX"/>
    <property type="match status" value="1"/>
</dbReference>
<dbReference type="GO" id="GO:0032266">
    <property type="term" value="F:phosphatidylinositol-3-phosphate binding"/>
    <property type="evidence" value="ECO:0007669"/>
    <property type="project" value="EnsemblFungi"/>
</dbReference>
<evidence type="ECO:0000256" key="10">
    <source>
        <dbReference type="ARBA" id="ARBA00022490"/>
    </source>
</evidence>
<dbReference type="GO" id="GO:0005774">
    <property type="term" value="C:vacuolar membrane"/>
    <property type="evidence" value="ECO:0007669"/>
    <property type="project" value="UniProtKB-SubCell"/>
</dbReference>
<evidence type="ECO:0000256" key="8">
    <source>
        <dbReference type="ARBA" id="ARBA00020436"/>
    </source>
</evidence>
<dbReference type="EMBL" id="LT598460">
    <property type="protein sequence ID" value="SCU77847.1"/>
    <property type="molecule type" value="Genomic_DNA"/>
</dbReference>
<keyword evidence="13" id="KW-0653">Protein transport</keyword>
<dbReference type="AlphaFoldDB" id="A0A1G4IMI1"/>
<dbReference type="PANTHER" id="PTHR45963:SF2">
    <property type="entry name" value="RE52028P"/>
    <property type="match status" value="1"/>
</dbReference>
<keyword evidence="23" id="KW-1185">Reference proteome</keyword>
<evidence type="ECO:0000256" key="9">
    <source>
        <dbReference type="ARBA" id="ARBA00022448"/>
    </source>
</evidence>
<comment type="subcellular location">
    <subcellularLocation>
        <location evidence="5">Cytoplasm</location>
    </subcellularLocation>
    <subcellularLocation>
        <location evidence="4">Endosome membrane</location>
        <topology evidence="4">Peripheral membrane protein</topology>
    </subcellularLocation>
    <subcellularLocation>
        <location evidence="3">Golgi apparatus membrane</location>
        <topology evidence="3">Peripheral membrane protein</topology>
        <orientation evidence="3">Cytoplasmic side</orientation>
    </subcellularLocation>
    <subcellularLocation>
        <location evidence="2">Prevacuolar compartment membrane</location>
        <topology evidence="2">Peripheral membrane protein</topology>
        <orientation evidence="2">Cytoplasmic side</orientation>
    </subcellularLocation>
    <subcellularLocation>
        <location evidence="1">Vacuole membrane</location>
        <topology evidence="1">Peripheral membrane protein</topology>
    </subcellularLocation>
</comment>
<keyword evidence="15" id="KW-0446">Lipid-binding</keyword>
<evidence type="ECO:0000256" key="6">
    <source>
        <dbReference type="ARBA" id="ARBA00007426"/>
    </source>
</evidence>
<evidence type="ECO:0000256" key="11">
    <source>
        <dbReference type="ARBA" id="ARBA00022554"/>
    </source>
</evidence>
<dbReference type="GO" id="GO:0015031">
    <property type="term" value="P:protein transport"/>
    <property type="evidence" value="ECO:0007669"/>
    <property type="project" value="UniProtKB-KW"/>
</dbReference>
<dbReference type="InterPro" id="IPR036871">
    <property type="entry name" value="PX_dom_sf"/>
</dbReference>
<dbReference type="OrthoDB" id="10254720at2759"/>
<evidence type="ECO:0000256" key="4">
    <source>
        <dbReference type="ARBA" id="ARBA00004481"/>
    </source>
</evidence>
<evidence type="ECO:0000313" key="22">
    <source>
        <dbReference type="EMBL" id="SCU77847.1"/>
    </source>
</evidence>
<sequence>MSHNIKFLAPEPISLENNEGSSEDLSVPSLHFRDVIVGNCTIVNGQNNKFTVWQVELTLAPMQMSGRSCPKIKVYKRYTDFVNFRDELVRSLPADLRPNVPSLPPKVSWYDSWRYGDANFNNGWLAHRRSGLELFLNQLLLNDKIMAEALECVKRFLEA</sequence>
<evidence type="ECO:0000256" key="16">
    <source>
        <dbReference type="ARBA" id="ARBA00023136"/>
    </source>
</evidence>
<gene>
    <name evidence="22" type="ORF">LADA_0A02520G</name>
</gene>
<evidence type="ECO:0000256" key="20">
    <source>
        <dbReference type="ARBA" id="ARBA00033785"/>
    </source>
</evidence>
<evidence type="ECO:0000256" key="15">
    <source>
        <dbReference type="ARBA" id="ARBA00023121"/>
    </source>
</evidence>
<evidence type="ECO:0000256" key="18">
    <source>
        <dbReference type="ARBA" id="ARBA00033728"/>
    </source>
</evidence>
<dbReference type="GO" id="GO:0072657">
    <property type="term" value="P:protein localization to membrane"/>
    <property type="evidence" value="ECO:0007669"/>
    <property type="project" value="EnsemblFungi"/>
</dbReference>
<evidence type="ECO:0000256" key="3">
    <source>
        <dbReference type="ARBA" id="ARBA00004255"/>
    </source>
</evidence>
<comment type="function">
    <text evidence="18">Recruits the lipid transfer protein VPS13 to endosomal and vacuolar membranes.</text>
</comment>
<keyword evidence="14" id="KW-0333">Golgi apparatus</keyword>
<proteinExistence type="inferred from homology"/>
<evidence type="ECO:0000256" key="5">
    <source>
        <dbReference type="ARBA" id="ARBA00004496"/>
    </source>
</evidence>
<dbReference type="STRING" id="1266660.A0A1G4IMI1"/>
<evidence type="ECO:0000256" key="2">
    <source>
        <dbReference type="ARBA" id="ARBA00004179"/>
    </source>
</evidence>
<dbReference type="CDD" id="cd07280">
    <property type="entry name" value="PX_YPT35"/>
    <property type="match status" value="1"/>
</dbReference>
<dbReference type="GO" id="GO:0030674">
    <property type="term" value="F:protein-macromolecule adaptor activity"/>
    <property type="evidence" value="ECO:0007669"/>
    <property type="project" value="EnsemblFungi"/>
</dbReference>
<dbReference type="InterPro" id="IPR037917">
    <property type="entry name" value="Ypt35_PX"/>
</dbReference>
<dbReference type="GO" id="GO:0000139">
    <property type="term" value="C:Golgi membrane"/>
    <property type="evidence" value="ECO:0007669"/>
    <property type="project" value="UniProtKB-SubCell"/>
</dbReference>
<dbReference type="PANTHER" id="PTHR45963">
    <property type="entry name" value="RE52028P"/>
    <property type="match status" value="1"/>
</dbReference>
<dbReference type="SUPFAM" id="SSF64268">
    <property type="entry name" value="PX domain"/>
    <property type="match status" value="1"/>
</dbReference>
<name>A0A1G4IMI1_9SACH</name>
<dbReference type="InterPro" id="IPR051074">
    <property type="entry name" value="Sorting_Nexin"/>
</dbReference>
<evidence type="ECO:0000256" key="7">
    <source>
        <dbReference type="ARBA" id="ARBA00010883"/>
    </source>
</evidence>
<evidence type="ECO:0000256" key="12">
    <source>
        <dbReference type="ARBA" id="ARBA00022753"/>
    </source>
</evidence>
<dbReference type="GO" id="GO:0031901">
    <property type="term" value="C:early endosome membrane"/>
    <property type="evidence" value="ECO:0007669"/>
    <property type="project" value="TreeGrafter"/>
</dbReference>
<dbReference type="GO" id="GO:0036010">
    <property type="term" value="P:protein localization to endosome"/>
    <property type="evidence" value="ECO:0007669"/>
    <property type="project" value="EnsemblFungi"/>
</dbReference>
<accession>A0A1G4IMI1</accession>
<reference evidence="22 23" key="1">
    <citation type="submission" date="2016-03" db="EMBL/GenBank/DDBJ databases">
        <authorList>
            <person name="Devillers H."/>
        </authorList>
    </citation>
    <scope>NUCLEOTIDE SEQUENCE [LARGE SCALE GENOMIC DNA]</scope>
    <source>
        <strain evidence="22">CBS 10888</strain>
    </source>
</reference>
<comment type="function">
    <text evidence="17">Required for retention of late Golgi membrane proteins. Component of the retrieval machinery that functions by direct interaction with the cytosolic tails of certain TGN membrane proteins during the sorting/budding process at the prevacuolar compartment. Binds phosphatidylinositol 3-phosphate (PtdIns(P3)).</text>
</comment>
<dbReference type="InterPro" id="IPR001683">
    <property type="entry name" value="PX_dom"/>
</dbReference>
<dbReference type="Proteomes" id="UP000190274">
    <property type="component" value="Chromosome A"/>
</dbReference>
<evidence type="ECO:0000313" key="23">
    <source>
        <dbReference type="Proteomes" id="UP000190274"/>
    </source>
</evidence>
<dbReference type="Gene3D" id="3.30.1520.10">
    <property type="entry name" value="Phox-like domain"/>
    <property type="match status" value="1"/>
</dbReference>
<keyword evidence="9" id="KW-0813">Transport</keyword>
<keyword evidence="16" id="KW-0472">Membrane</keyword>
<evidence type="ECO:0000259" key="21">
    <source>
        <dbReference type="PROSITE" id="PS50195"/>
    </source>
</evidence>
<dbReference type="GO" id="GO:0032456">
    <property type="term" value="P:endocytic recycling"/>
    <property type="evidence" value="ECO:0007669"/>
    <property type="project" value="TreeGrafter"/>
</dbReference>